<feature type="transmembrane region" description="Helical" evidence="1">
    <location>
        <begin position="123"/>
        <end position="149"/>
    </location>
</feature>
<comment type="caution">
    <text evidence="2">The sequence shown here is derived from an EMBL/GenBank/DDBJ whole genome shotgun (WGS) entry which is preliminary data.</text>
</comment>
<dbReference type="PANTHER" id="PTHR40031">
    <property type="entry name" value="HYPOTHETICAL MEMBRANE SPANNING PROTEIN"/>
    <property type="match status" value="1"/>
</dbReference>
<dbReference type="Pfam" id="PF04307">
    <property type="entry name" value="YdjM"/>
    <property type="match status" value="1"/>
</dbReference>
<keyword evidence="1" id="KW-0812">Transmembrane</keyword>
<keyword evidence="2" id="KW-0378">Hydrolase</keyword>
<proteinExistence type="predicted"/>
<organism evidence="2 3">
    <name type="scientific">Pseudoalteromonas prydzensis</name>
    <dbReference type="NCBI Taxonomy" id="182141"/>
    <lineage>
        <taxon>Bacteria</taxon>
        <taxon>Pseudomonadati</taxon>
        <taxon>Pseudomonadota</taxon>
        <taxon>Gammaproteobacteria</taxon>
        <taxon>Alteromonadales</taxon>
        <taxon>Pseudoalteromonadaceae</taxon>
        <taxon>Pseudoalteromonas</taxon>
    </lineage>
</organism>
<dbReference type="GO" id="GO:0016787">
    <property type="term" value="F:hydrolase activity"/>
    <property type="evidence" value="ECO:0007669"/>
    <property type="project" value="UniProtKB-KW"/>
</dbReference>
<dbReference type="EMBL" id="RRZA01000068">
    <property type="protein sequence ID" value="MBE0459246.1"/>
    <property type="molecule type" value="Genomic_DNA"/>
</dbReference>
<sequence length="343" mass="38457">MDSLTQVVLGSAVAYSILGNKLGRKSLLVGAAFGTLPDLDVLINFGGNVENFVQHRSFSHSILVQLLISPLFAWLLLKMNWAKGVSLTRWCIAIFLILSTHALLDSFTVYGTQLLWPLSTYPFGISSIFIIDPTYTLPLIVSCIGLCFVRAKSQAQRINTCALIISSLYLTWGLAAKWHISEKIHQALNNQNITFKHFESMPTPFNTMLWRAVAVTDQGHYEIYASVFDDVTNVDMQFYPSENALLEKLGGAKQITLLQNFTKGLYGVYQQDEKVIMSDLRMGQEGYYVFSFVVAEFKNKQLIAGQYQQLSNRFPRDKLGLIFARITDPNIDLSNTVAASPSR</sequence>
<protein>
    <submittedName>
        <fullName evidence="2">Metal-dependent hydrolase</fullName>
    </submittedName>
</protein>
<feature type="transmembrane region" description="Helical" evidence="1">
    <location>
        <begin position="58"/>
        <end position="77"/>
    </location>
</feature>
<keyword evidence="1" id="KW-1133">Transmembrane helix</keyword>
<dbReference type="InterPro" id="IPR053170">
    <property type="entry name" value="Transcription_regulator"/>
</dbReference>
<name>A0ABR9FQZ0_9GAMM</name>
<evidence type="ECO:0000256" key="1">
    <source>
        <dbReference type="SAM" id="Phobius"/>
    </source>
</evidence>
<gene>
    <name evidence="2" type="ORF">EI167_17745</name>
</gene>
<dbReference type="RefSeq" id="WP_192542698.1">
    <property type="nucleotide sequence ID" value="NZ_JBQDLW010000027.1"/>
</dbReference>
<evidence type="ECO:0000313" key="3">
    <source>
        <dbReference type="Proteomes" id="UP000707245"/>
    </source>
</evidence>
<feature type="transmembrane region" description="Helical" evidence="1">
    <location>
        <begin position="89"/>
        <end position="111"/>
    </location>
</feature>
<keyword evidence="3" id="KW-1185">Reference proteome</keyword>
<evidence type="ECO:0000313" key="2">
    <source>
        <dbReference type="EMBL" id="MBE0459246.1"/>
    </source>
</evidence>
<dbReference type="InterPro" id="IPR007404">
    <property type="entry name" value="YdjM-like"/>
</dbReference>
<reference evidence="2 3" key="1">
    <citation type="submission" date="2020-07" db="EMBL/GenBank/DDBJ databases">
        <title>Halophilic bacteria isolated from french cheeses.</title>
        <authorList>
            <person name="Kothe C.I."/>
            <person name="Farah-Kraiem B."/>
            <person name="Renault P."/>
            <person name="Dridi B."/>
        </authorList>
    </citation>
    <scope>NUCLEOTIDE SEQUENCE [LARGE SCALE GENOMIC DNA]</scope>
    <source>
        <strain evidence="2 3">FME14</strain>
    </source>
</reference>
<accession>A0ABR9FQZ0</accession>
<dbReference type="PANTHER" id="PTHR40031:SF1">
    <property type="entry name" value="MEMBRANE-BOUND METAL-DEPENDENT HYDROLASE"/>
    <property type="match status" value="1"/>
</dbReference>
<keyword evidence="1" id="KW-0472">Membrane</keyword>
<dbReference type="Proteomes" id="UP000707245">
    <property type="component" value="Unassembled WGS sequence"/>
</dbReference>